<dbReference type="STRING" id="1450538.A0A2V5GYN8"/>
<dbReference type="SUPFAM" id="SSF51430">
    <property type="entry name" value="NAD(P)-linked oxidoreductase"/>
    <property type="match status" value="1"/>
</dbReference>
<dbReference type="PANTHER" id="PTHR43625">
    <property type="entry name" value="AFLATOXIN B1 ALDEHYDE REDUCTASE"/>
    <property type="match status" value="1"/>
</dbReference>
<evidence type="ECO:0000313" key="4">
    <source>
        <dbReference type="Proteomes" id="UP000249829"/>
    </source>
</evidence>
<keyword evidence="4" id="KW-1185">Reference proteome</keyword>
<evidence type="ECO:0000313" key="3">
    <source>
        <dbReference type="EMBL" id="PYI16598.1"/>
    </source>
</evidence>
<dbReference type="PANTHER" id="PTHR43625:SF40">
    <property type="entry name" value="ALDO-KETO REDUCTASE YAKC [NADP(+)]"/>
    <property type="match status" value="1"/>
</dbReference>
<feature type="domain" description="NADP-dependent oxidoreductase" evidence="2">
    <location>
        <begin position="22"/>
        <end position="315"/>
    </location>
</feature>
<sequence length="342" mass="37836">MTMLPTVQLGANGPLVSAQGLGLMGLSMFYGVPMPDEDRLRFLDEAHARGVTFWDTADVYADNEDILARWFQRSGKRQDIFLATKFGIQQRPGLPSSIHNDPAYVREACLRSRARLGLADGDAIDLYYCHRIDPDQPIEVTMRAMKQLVDDGLVKCLGLSECSAATLRRAHRVHPVAAVQVEISPFAVDAFHNGLLQACEELGVAVVPYSPFSRGFLTGKIRSADDFDATDRRRILPRFSAENFPKNLAVVDRLQALAAQKKCTVGQLSLAWLCASVKMVVPIPGTTKIRNLEENVGSLDVRLDPKDLEEINEVIQAAEVHGDRHPSSMMPYLYVDTVSLSE</sequence>
<proteinExistence type="predicted"/>
<reference evidence="3 4" key="1">
    <citation type="submission" date="2018-02" db="EMBL/GenBank/DDBJ databases">
        <title>The genomes of Aspergillus section Nigri reveals drivers in fungal speciation.</title>
        <authorList>
            <consortium name="DOE Joint Genome Institute"/>
            <person name="Vesth T.C."/>
            <person name="Nybo J."/>
            <person name="Theobald S."/>
            <person name="Brandl J."/>
            <person name="Frisvad J.C."/>
            <person name="Nielsen K.F."/>
            <person name="Lyhne E.K."/>
            <person name="Kogle M.E."/>
            <person name="Kuo A."/>
            <person name="Riley R."/>
            <person name="Clum A."/>
            <person name="Nolan M."/>
            <person name="Lipzen A."/>
            <person name="Salamov A."/>
            <person name="Henrissat B."/>
            <person name="Wiebenga A."/>
            <person name="De vries R.P."/>
            <person name="Grigoriev I.V."/>
            <person name="Mortensen U.H."/>
            <person name="Andersen M.R."/>
            <person name="Baker S.E."/>
        </authorList>
    </citation>
    <scope>NUCLEOTIDE SEQUENCE [LARGE SCALE GENOMIC DNA]</scope>
    <source>
        <strain evidence="3 4">CBS 115571</strain>
    </source>
</reference>
<accession>A0A2V5GYN8</accession>
<dbReference type="Proteomes" id="UP000249829">
    <property type="component" value="Unassembled WGS sequence"/>
</dbReference>
<dbReference type="Gene3D" id="3.20.20.100">
    <property type="entry name" value="NADP-dependent oxidoreductase domain"/>
    <property type="match status" value="1"/>
</dbReference>
<dbReference type="OMA" id="EDVVGKW"/>
<dbReference type="AlphaFoldDB" id="A0A2V5GYN8"/>
<organism evidence="3 4">
    <name type="scientific">Aspergillus violaceofuscus (strain CBS 115571)</name>
    <dbReference type="NCBI Taxonomy" id="1450538"/>
    <lineage>
        <taxon>Eukaryota</taxon>
        <taxon>Fungi</taxon>
        <taxon>Dikarya</taxon>
        <taxon>Ascomycota</taxon>
        <taxon>Pezizomycotina</taxon>
        <taxon>Eurotiomycetes</taxon>
        <taxon>Eurotiomycetidae</taxon>
        <taxon>Eurotiales</taxon>
        <taxon>Aspergillaceae</taxon>
        <taxon>Aspergillus</taxon>
    </lineage>
</organism>
<protein>
    <submittedName>
        <fullName evidence="3">Aldo-keto reductase</fullName>
    </submittedName>
</protein>
<gene>
    <name evidence="3" type="ORF">BO99DRAFT_465260</name>
</gene>
<evidence type="ECO:0000259" key="2">
    <source>
        <dbReference type="Pfam" id="PF00248"/>
    </source>
</evidence>
<dbReference type="InterPro" id="IPR036812">
    <property type="entry name" value="NAD(P)_OxRdtase_dom_sf"/>
</dbReference>
<dbReference type="EMBL" id="KZ825167">
    <property type="protein sequence ID" value="PYI16598.1"/>
    <property type="molecule type" value="Genomic_DNA"/>
</dbReference>
<dbReference type="Pfam" id="PF00248">
    <property type="entry name" value="Aldo_ket_red"/>
    <property type="match status" value="1"/>
</dbReference>
<name>A0A2V5GYN8_ASPV1</name>
<dbReference type="GO" id="GO:0016491">
    <property type="term" value="F:oxidoreductase activity"/>
    <property type="evidence" value="ECO:0007669"/>
    <property type="project" value="UniProtKB-KW"/>
</dbReference>
<dbReference type="InterPro" id="IPR023210">
    <property type="entry name" value="NADP_OxRdtase_dom"/>
</dbReference>
<keyword evidence="1" id="KW-0560">Oxidoreductase</keyword>
<dbReference type="GO" id="GO:0005737">
    <property type="term" value="C:cytoplasm"/>
    <property type="evidence" value="ECO:0007669"/>
    <property type="project" value="TreeGrafter"/>
</dbReference>
<evidence type="ECO:0000256" key="1">
    <source>
        <dbReference type="ARBA" id="ARBA00023002"/>
    </source>
</evidence>
<dbReference type="InterPro" id="IPR050791">
    <property type="entry name" value="Aldo-Keto_reductase"/>
</dbReference>